<dbReference type="SUPFAM" id="SSF110849">
    <property type="entry name" value="ParB/Sulfiredoxin"/>
    <property type="match status" value="1"/>
</dbReference>
<dbReference type="InterPro" id="IPR036086">
    <property type="entry name" value="ParB/Sulfiredoxin_sf"/>
</dbReference>
<dbReference type="Gene3D" id="3.40.50.150">
    <property type="entry name" value="Vaccinia Virus protein VP39"/>
    <property type="match status" value="1"/>
</dbReference>
<dbReference type="PANTHER" id="PTHR33375">
    <property type="entry name" value="CHROMOSOME-PARTITIONING PROTEIN PARB-RELATED"/>
    <property type="match status" value="1"/>
</dbReference>
<dbReference type="GO" id="GO:0008170">
    <property type="term" value="F:N-methyltransferase activity"/>
    <property type="evidence" value="ECO:0007669"/>
    <property type="project" value="InterPro"/>
</dbReference>
<dbReference type="Pfam" id="PF02195">
    <property type="entry name" value="ParB_N"/>
    <property type="match status" value="1"/>
</dbReference>
<dbReference type="PRINTS" id="PR00506">
    <property type="entry name" value="D21N6MTFRASE"/>
</dbReference>
<proteinExistence type="predicted"/>
<dbReference type="InterPro" id="IPR002941">
    <property type="entry name" value="DNA_methylase_N4/N6"/>
</dbReference>
<dbReference type="PANTHER" id="PTHR33375:SF1">
    <property type="entry name" value="CHROMOSOME-PARTITIONING PROTEIN PARB-RELATED"/>
    <property type="match status" value="1"/>
</dbReference>
<dbReference type="InterPro" id="IPR029063">
    <property type="entry name" value="SAM-dependent_MTases_sf"/>
</dbReference>
<keyword evidence="1" id="KW-0489">Methyltransferase</keyword>
<reference evidence="5" key="1">
    <citation type="journal article" date="2015" name="Nature">
        <title>Complex archaea that bridge the gap between prokaryotes and eukaryotes.</title>
        <authorList>
            <person name="Spang A."/>
            <person name="Saw J.H."/>
            <person name="Jorgensen S.L."/>
            <person name="Zaremba-Niedzwiedzka K."/>
            <person name="Martijn J."/>
            <person name="Lind A.E."/>
            <person name="van Eijk R."/>
            <person name="Schleper C."/>
            <person name="Guy L."/>
            <person name="Ettema T.J."/>
        </authorList>
    </citation>
    <scope>NUCLEOTIDE SEQUENCE</scope>
</reference>
<evidence type="ECO:0000313" key="5">
    <source>
        <dbReference type="EMBL" id="KKN18723.1"/>
    </source>
</evidence>
<keyword evidence="2" id="KW-0808">Transferase</keyword>
<dbReference type="GO" id="GO:0032259">
    <property type="term" value="P:methylation"/>
    <property type="evidence" value="ECO:0007669"/>
    <property type="project" value="UniProtKB-KW"/>
</dbReference>
<organism evidence="5">
    <name type="scientific">marine sediment metagenome</name>
    <dbReference type="NCBI Taxonomy" id="412755"/>
    <lineage>
        <taxon>unclassified sequences</taxon>
        <taxon>metagenomes</taxon>
        <taxon>ecological metagenomes</taxon>
    </lineage>
</organism>
<name>A0A0F9RN52_9ZZZZ</name>
<accession>A0A0F9RN52</accession>
<evidence type="ECO:0000256" key="1">
    <source>
        <dbReference type="ARBA" id="ARBA00022603"/>
    </source>
</evidence>
<dbReference type="GO" id="GO:0007059">
    <property type="term" value="P:chromosome segregation"/>
    <property type="evidence" value="ECO:0007669"/>
    <property type="project" value="TreeGrafter"/>
</dbReference>
<dbReference type="SMART" id="SM00470">
    <property type="entry name" value="ParB"/>
    <property type="match status" value="1"/>
</dbReference>
<dbReference type="InterPro" id="IPR002295">
    <property type="entry name" value="N4/N6-MTase_EcoPI_Mod-like"/>
</dbReference>
<evidence type="ECO:0000256" key="2">
    <source>
        <dbReference type="ARBA" id="ARBA00022679"/>
    </source>
</evidence>
<dbReference type="Pfam" id="PF01555">
    <property type="entry name" value="N6_N4_Mtase"/>
    <property type="match status" value="1"/>
</dbReference>
<dbReference type="AlphaFoldDB" id="A0A0F9RN52"/>
<dbReference type="SUPFAM" id="SSF53335">
    <property type="entry name" value="S-adenosyl-L-methionine-dependent methyltransferases"/>
    <property type="match status" value="1"/>
</dbReference>
<dbReference type="InterPro" id="IPR003115">
    <property type="entry name" value="ParB_N"/>
</dbReference>
<protein>
    <recommendedName>
        <fullName evidence="4">ParB-like N-terminal domain-containing protein</fullName>
    </recommendedName>
</protein>
<evidence type="ECO:0000259" key="4">
    <source>
        <dbReference type="SMART" id="SM00470"/>
    </source>
</evidence>
<sequence length="439" mass="49842">MKSELKPKLTHLAITSIDMGERARKEYKRIKELALDIKEKGLIHPIAVMEVPNGAYTLLAGGRRITAHLALGRETIPCRVFPECSLLEQQLIEESENIHRDDLTYVERAEQTSRIHLLKQELDGVSTNPHDGKHTIGDTAEILGVNRETAAKDLELAGAMDIWPELRECKNRKEAMALLKRNKEKLIRAEITRRVEHQMSEEGLDAARTALINNYHVQDCFELFESLPARSVHCVEIDPPYAIDLKKNKKGDDNKTEDYNEVDKEFYVEFMERVLVEAYRVMYKDSWLILWYAIHPWHTEIVRMLGSCGFSTAIPALWIKPAGQTIQPDKSLASCYEPFFYARKGNAVIYNQGRSNTFHVSPVSPEKKIHPTERPIPLMMDVLATFCPPSGRILVPFLGSGNTILAANNLGMNAFGSDLTQSYKEAFTVRVYEGKVGEF</sequence>
<gene>
    <name evidence="5" type="ORF">LCGC14_0952840</name>
</gene>
<comment type="caution">
    <text evidence="5">The sequence shown here is derived from an EMBL/GenBank/DDBJ whole genome shotgun (WGS) entry which is preliminary data.</text>
</comment>
<dbReference type="InterPro" id="IPR050336">
    <property type="entry name" value="Chromosome_partition/occlusion"/>
</dbReference>
<evidence type="ECO:0000256" key="3">
    <source>
        <dbReference type="ARBA" id="ARBA00022691"/>
    </source>
</evidence>
<dbReference type="EMBL" id="LAZR01003401">
    <property type="protein sequence ID" value="KKN18723.1"/>
    <property type="molecule type" value="Genomic_DNA"/>
</dbReference>
<dbReference type="Gene3D" id="3.90.1530.30">
    <property type="match status" value="1"/>
</dbReference>
<feature type="domain" description="ParB-like N-terminal" evidence="4">
    <location>
        <begin position="10"/>
        <end position="98"/>
    </location>
</feature>
<dbReference type="GO" id="GO:0005694">
    <property type="term" value="C:chromosome"/>
    <property type="evidence" value="ECO:0007669"/>
    <property type="project" value="TreeGrafter"/>
</dbReference>
<dbReference type="GO" id="GO:0003677">
    <property type="term" value="F:DNA binding"/>
    <property type="evidence" value="ECO:0007669"/>
    <property type="project" value="InterPro"/>
</dbReference>
<keyword evidence="3" id="KW-0949">S-adenosyl-L-methionine</keyword>